<evidence type="ECO:0000313" key="9">
    <source>
        <dbReference type="Proteomes" id="UP000319976"/>
    </source>
</evidence>
<feature type="binding site" evidence="5">
    <location>
        <position position="181"/>
    </location>
    <ligand>
        <name>ATP</name>
        <dbReference type="ChEBI" id="CHEBI:30616"/>
    </ligand>
</feature>
<comment type="pathway">
    <text evidence="5">Purine metabolism; AMP biosynthesis via salvage pathway; AMP from ADP: step 1/1.</text>
</comment>
<dbReference type="AlphaFoldDB" id="A0A517TE05"/>
<feature type="binding site" evidence="5">
    <location>
        <position position="154"/>
    </location>
    <ligand>
        <name>AMP</name>
        <dbReference type="ChEBI" id="CHEBI:456215"/>
    </ligand>
</feature>
<dbReference type="UniPathway" id="UPA00588">
    <property type="reaction ID" value="UER00649"/>
</dbReference>
<dbReference type="CDD" id="cd01428">
    <property type="entry name" value="ADK"/>
    <property type="match status" value="1"/>
</dbReference>
<keyword evidence="9" id="KW-1185">Reference proteome</keyword>
<evidence type="ECO:0000256" key="3">
    <source>
        <dbReference type="ARBA" id="ARBA00022741"/>
    </source>
</evidence>
<comment type="caution">
    <text evidence="5">Lacks conserved residue(s) required for the propagation of feature annotation.</text>
</comment>
<keyword evidence="2 5" id="KW-0545">Nucleotide biosynthesis</keyword>
<evidence type="ECO:0000256" key="4">
    <source>
        <dbReference type="ARBA" id="ARBA00022777"/>
    </source>
</evidence>
<dbReference type="HAMAP" id="MF_00235">
    <property type="entry name" value="Adenylate_kinase_Adk"/>
    <property type="match status" value="1"/>
</dbReference>
<dbReference type="EMBL" id="CP036316">
    <property type="protein sequence ID" value="QDT66604.1"/>
    <property type="molecule type" value="Genomic_DNA"/>
</dbReference>
<reference evidence="8 9" key="1">
    <citation type="submission" date="2019-02" db="EMBL/GenBank/DDBJ databases">
        <title>Deep-cultivation of Planctomycetes and their phenomic and genomic characterization uncovers novel biology.</title>
        <authorList>
            <person name="Wiegand S."/>
            <person name="Jogler M."/>
            <person name="Boedeker C."/>
            <person name="Pinto D."/>
            <person name="Vollmers J."/>
            <person name="Rivas-Marin E."/>
            <person name="Kohn T."/>
            <person name="Peeters S.H."/>
            <person name="Heuer A."/>
            <person name="Rast P."/>
            <person name="Oberbeckmann S."/>
            <person name="Bunk B."/>
            <person name="Jeske O."/>
            <person name="Meyerdierks A."/>
            <person name="Storesund J.E."/>
            <person name="Kallscheuer N."/>
            <person name="Luecker S."/>
            <person name="Lage O.M."/>
            <person name="Pohl T."/>
            <person name="Merkel B.J."/>
            <person name="Hornburger P."/>
            <person name="Mueller R.-W."/>
            <person name="Bruemmer F."/>
            <person name="Labrenz M."/>
            <person name="Spormann A.M."/>
            <person name="Op den Camp H."/>
            <person name="Overmann J."/>
            <person name="Amann R."/>
            <person name="Jetten M.S.M."/>
            <person name="Mascher T."/>
            <person name="Medema M.H."/>
            <person name="Devos D.P."/>
            <person name="Kaster A.-K."/>
            <person name="Ovreas L."/>
            <person name="Rohde M."/>
            <person name="Galperin M.Y."/>
            <person name="Jogler C."/>
        </authorList>
    </citation>
    <scope>NUCLEOTIDE SEQUENCE [LARGE SCALE GENOMIC DNA]</scope>
    <source>
        <strain evidence="8 9">V22</strain>
    </source>
</reference>
<dbReference type="PRINTS" id="PR00094">
    <property type="entry name" value="ADENYLTKNASE"/>
</dbReference>
<comment type="subcellular location">
    <subcellularLocation>
        <location evidence="5 7">Cytoplasm</location>
    </subcellularLocation>
</comment>
<keyword evidence="5 7" id="KW-0067">ATP-binding</keyword>
<evidence type="ECO:0000256" key="5">
    <source>
        <dbReference type="HAMAP-Rule" id="MF_00235"/>
    </source>
</evidence>
<dbReference type="GO" id="GO:0005524">
    <property type="term" value="F:ATP binding"/>
    <property type="evidence" value="ECO:0007669"/>
    <property type="project" value="UniProtKB-UniRule"/>
</dbReference>
<organism evidence="8 9">
    <name type="scientific">Calycomorphotria hydatis</name>
    <dbReference type="NCBI Taxonomy" id="2528027"/>
    <lineage>
        <taxon>Bacteria</taxon>
        <taxon>Pseudomonadati</taxon>
        <taxon>Planctomycetota</taxon>
        <taxon>Planctomycetia</taxon>
        <taxon>Planctomycetales</taxon>
        <taxon>Planctomycetaceae</taxon>
        <taxon>Calycomorphotria</taxon>
    </lineage>
</organism>
<evidence type="ECO:0000256" key="2">
    <source>
        <dbReference type="ARBA" id="ARBA00022727"/>
    </source>
</evidence>
<comment type="subunit">
    <text evidence="5 7">Monomer.</text>
</comment>
<accession>A0A517TE05</accession>
<dbReference type="Pfam" id="PF00406">
    <property type="entry name" value="ADK"/>
    <property type="match status" value="1"/>
</dbReference>
<comment type="catalytic activity">
    <reaction evidence="5 7">
        <text>AMP + ATP = 2 ADP</text>
        <dbReference type="Rhea" id="RHEA:12973"/>
        <dbReference type="ChEBI" id="CHEBI:30616"/>
        <dbReference type="ChEBI" id="CHEBI:456215"/>
        <dbReference type="ChEBI" id="CHEBI:456216"/>
        <dbReference type="EC" id="2.7.4.3"/>
    </reaction>
</comment>
<feature type="binding site" evidence="5">
    <location>
        <begin position="63"/>
        <end position="65"/>
    </location>
    <ligand>
        <name>AMP</name>
        <dbReference type="ChEBI" id="CHEBI:456215"/>
    </ligand>
</feature>
<dbReference type="GO" id="GO:0004017">
    <property type="term" value="F:AMP kinase activity"/>
    <property type="evidence" value="ECO:0007669"/>
    <property type="project" value="UniProtKB-UniRule"/>
</dbReference>
<comment type="function">
    <text evidence="5">Catalyzes the reversible transfer of the terminal phosphate group between ATP and AMP. Plays an important role in cellular energy homeostasis and in adenine nucleotide metabolism.</text>
</comment>
<dbReference type="Proteomes" id="UP000319976">
    <property type="component" value="Chromosome"/>
</dbReference>
<evidence type="ECO:0000256" key="6">
    <source>
        <dbReference type="RuleBase" id="RU003330"/>
    </source>
</evidence>
<feature type="binding site" evidence="5">
    <location>
        <position position="38"/>
    </location>
    <ligand>
        <name>AMP</name>
        <dbReference type="ChEBI" id="CHEBI:456215"/>
    </ligand>
</feature>
<feature type="binding site" evidence="5">
    <location>
        <position position="105"/>
    </location>
    <ligand>
        <name>AMP</name>
        <dbReference type="ChEBI" id="CHEBI:456215"/>
    </ligand>
</feature>
<dbReference type="Gene3D" id="3.40.50.300">
    <property type="entry name" value="P-loop containing nucleotide triphosphate hydrolases"/>
    <property type="match status" value="1"/>
</dbReference>
<dbReference type="RefSeq" id="WP_145265826.1">
    <property type="nucleotide sequence ID" value="NZ_CP036316.1"/>
</dbReference>
<dbReference type="EC" id="2.7.4.3" evidence="5 7"/>
<dbReference type="InterPro" id="IPR027417">
    <property type="entry name" value="P-loop_NTPase"/>
</dbReference>
<name>A0A517TE05_9PLAN</name>
<feature type="binding site" evidence="5">
    <location>
        <begin position="17"/>
        <end position="22"/>
    </location>
    <ligand>
        <name>ATP</name>
        <dbReference type="ChEBI" id="CHEBI:30616"/>
    </ligand>
</feature>
<protein>
    <recommendedName>
        <fullName evidence="5 7">Adenylate kinase</fullName>
        <shortName evidence="5">AK</shortName>
        <ecNumber evidence="5 7">2.7.4.3</ecNumber>
    </recommendedName>
    <alternativeName>
        <fullName evidence="5">ATP-AMP transphosphorylase</fullName>
    </alternativeName>
    <alternativeName>
        <fullName evidence="5">ATP:AMP phosphotransferase</fullName>
    </alternativeName>
    <alternativeName>
        <fullName evidence="5">Adenylate monophosphate kinase</fullName>
    </alternativeName>
</protein>
<feature type="binding site" evidence="5">
    <location>
        <position position="43"/>
    </location>
    <ligand>
        <name>AMP</name>
        <dbReference type="ChEBI" id="CHEBI:456215"/>
    </ligand>
</feature>
<gene>
    <name evidence="5 8" type="primary">adk</name>
    <name evidence="8" type="ORF">V22_38740</name>
</gene>
<dbReference type="GO" id="GO:0044209">
    <property type="term" value="P:AMP salvage"/>
    <property type="evidence" value="ECO:0007669"/>
    <property type="project" value="UniProtKB-UniRule"/>
</dbReference>
<dbReference type="GO" id="GO:0005737">
    <property type="term" value="C:cytoplasm"/>
    <property type="evidence" value="ECO:0007669"/>
    <property type="project" value="UniProtKB-SubCell"/>
</dbReference>
<dbReference type="KEGG" id="chya:V22_38740"/>
<keyword evidence="4 5" id="KW-0418">Kinase</keyword>
<keyword evidence="5" id="KW-0963">Cytoplasm</keyword>
<evidence type="ECO:0000256" key="7">
    <source>
        <dbReference type="RuleBase" id="RU003331"/>
    </source>
</evidence>
<comment type="domain">
    <text evidence="5">Consists of three domains, a large central CORE domain and two small peripheral domains, NMPbind and LID, which undergo movements during catalysis. The LID domain closes over the site of phosphoryl transfer upon ATP binding. Assembling and dissambling the active center during each catalytic cycle provides an effective means to prevent ATP hydrolysis.</text>
</comment>
<comment type="similarity">
    <text evidence="5 6">Belongs to the adenylate kinase family.</text>
</comment>
<keyword evidence="1 5" id="KW-0808">Transferase</keyword>
<dbReference type="OrthoDB" id="9805030at2"/>
<feature type="binding site" evidence="5">
    <location>
        <position position="136"/>
    </location>
    <ligand>
        <name>ATP</name>
        <dbReference type="ChEBI" id="CHEBI:30616"/>
    </ligand>
</feature>
<dbReference type="InterPro" id="IPR000850">
    <property type="entry name" value="Adenylat/UMP-CMP_kin"/>
</dbReference>
<proteinExistence type="inferred from homology"/>
<dbReference type="PANTHER" id="PTHR23359">
    <property type="entry name" value="NUCLEOTIDE KINASE"/>
    <property type="match status" value="1"/>
</dbReference>
<dbReference type="SUPFAM" id="SSF52540">
    <property type="entry name" value="P-loop containing nucleoside triphosphate hydrolases"/>
    <property type="match status" value="1"/>
</dbReference>
<feature type="binding site" evidence="5">
    <location>
        <position position="142"/>
    </location>
    <ligand>
        <name>AMP</name>
        <dbReference type="ChEBI" id="CHEBI:456215"/>
    </ligand>
</feature>
<keyword evidence="3 5" id="KW-0547">Nucleotide-binding</keyword>
<evidence type="ECO:0000313" key="8">
    <source>
        <dbReference type="EMBL" id="QDT66604.1"/>
    </source>
</evidence>
<sequence length="210" mass="23684">MAVDGPYKTALLFGAPGVGKGTQGKILGLIPGFFHLSSGDVFRSIDIQSDEGQIIYSYISRGELVPDDLTIKIWKKALEAYIFLSRYKPREDILILDGLPRNVHQAEMIADILDVRAVMHLVCSDLDQMIDRIKRRAIRESRIDDANEDIIRHRFEVYENDTAPVLNFYPNEVIHSIDALGSPAMVLSKVLEVCSPVQEEIYQANLARQK</sequence>
<evidence type="ECO:0000256" key="1">
    <source>
        <dbReference type="ARBA" id="ARBA00022679"/>
    </source>
</evidence>